<feature type="region of interest" description="Disordered" evidence="2">
    <location>
        <begin position="209"/>
        <end position="248"/>
    </location>
</feature>
<dbReference type="AlphaFoldDB" id="A0A6A5VP93"/>
<feature type="compositionally biased region" description="Acidic residues" evidence="2">
    <location>
        <begin position="217"/>
        <end position="239"/>
    </location>
</feature>
<dbReference type="InterPro" id="IPR001841">
    <property type="entry name" value="Znf_RING"/>
</dbReference>
<reference evidence="4" key="1">
    <citation type="journal article" date="2020" name="Stud. Mycol.">
        <title>101 Dothideomycetes genomes: a test case for predicting lifestyles and emergence of pathogens.</title>
        <authorList>
            <person name="Haridas S."/>
            <person name="Albert R."/>
            <person name="Binder M."/>
            <person name="Bloem J."/>
            <person name="Labutti K."/>
            <person name="Salamov A."/>
            <person name="Andreopoulos B."/>
            <person name="Baker S."/>
            <person name="Barry K."/>
            <person name="Bills G."/>
            <person name="Bluhm B."/>
            <person name="Cannon C."/>
            <person name="Castanera R."/>
            <person name="Culley D."/>
            <person name="Daum C."/>
            <person name="Ezra D."/>
            <person name="Gonzalez J."/>
            <person name="Henrissat B."/>
            <person name="Kuo A."/>
            <person name="Liang C."/>
            <person name="Lipzen A."/>
            <person name="Lutzoni F."/>
            <person name="Magnuson J."/>
            <person name="Mondo S."/>
            <person name="Nolan M."/>
            <person name="Ohm R."/>
            <person name="Pangilinan J."/>
            <person name="Park H.-J."/>
            <person name="Ramirez L."/>
            <person name="Alfaro M."/>
            <person name="Sun H."/>
            <person name="Tritt A."/>
            <person name="Yoshinaga Y."/>
            <person name="Zwiers L.-H."/>
            <person name="Turgeon B."/>
            <person name="Goodwin S."/>
            <person name="Spatafora J."/>
            <person name="Crous P."/>
            <person name="Grigoriev I."/>
        </authorList>
    </citation>
    <scope>NUCLEOTIDE SEQUENCE</scope>
    <source>
        <strain evidence="4">CBS 107.79</strain>
    </source>
</reference>
<protein>
    <recommendedName>
        <fullName evidence="3">RING-type domain-containing protein</fullName>
    </recommendedName>
</protein>
<keyword evidence="1" id="KW-0862">Zinc</keyword>
<dbReference type="InterPro" id="IPR013083">
    <property type="entry name" value="Znf_RING/FYVE/PHD"/>
</dbReference>
<dbReference type="Gene3D" id="3.30.40.10">
    <property type="entry name" value="Zinc/RING finger domain, C3HC4 (zinc finger)"/>
    <property type="match status" value="1"/>
</dbReference>
<accession>A0A6A5VP93</accession>
<gene>
    <name evidence="4" type="ORF">BU23DRAFT_563340</name>
</gene>
<organism evidence="4 5">
    <name type="scientific">Bimuria novae-zelandiae CBS 107.79</name>
    <dbReference type="NCBI Taxonomy" id="1447943"/>
    <lineage>
        <taxon>Eukaryota</taxon>
        <taxon>Fungi</taxon>
        <taxon>Dikarya</taxon>
        <taxon>Ascomycota</taxon>
        <taxon>Pezizomycotina</taxon>
        <taxon>Dothideomycetes</taxon>
        <taxon>Pleosporomycetidae</taxon>
        <taxon>Pleosporales</taxon>
        <taxon>Massarineae</taxon>
        <taxon>Didymosphaeriaceae</taxon>
        <taxon>Bimuria</taxon>
    </lineage>
</organism>
<dbReference type="Proteomes" id="UP000800036">
    <property type="component" value="Unassembled WGS sequence"/>
</dbReference>
<feature type="domain" description="RING-type" evidence="3">
    <location>
        <begin position="35"/>
        <end position="86"/>
    </location>
</feature>
<sequence>MGSAYTPSQNAARAAFLKNLIAIASTEVPCDQESCSICCSIYEKRRALTFSDSHYACKMPCGHFFGYACITTWLNQLNVHTCPMCRFSFFDVGDIEKLAQEQVEEDAEEIERLTPLAYAYVHRYREDYMEKAIADIIAKLAEEKEPDSDSASDSEWGSDSDKESLASFAYQQELVAWARAAAEVNWDRHVSEQFVPDKIQEWLEERRERERLRYESSDENSEWDSGDEDELGDASDADTEATYYGGSDYEEYLDEDLRGVYFGLDVYGADDNSVPEKEDIEDTHKNTSDGDYVIV</sequence>
<dbReference type="SUPFAM" id="SSF57850">
    <property type="entry name" value="RING/U-box"/>
    <property type="match status" value="1"/>
</dbReference>
<proteinExistence type="predicted"/>
<feature type="compositionally biased region" description="Basic and acidic residues" evidence="2">
    <location>
        <begin position="274"/>
        <end position="288"/>
    </location>
</feature>
<dbReference type="GO" id="GO:0008270">
    <property type="term" value="F:zinc ion binding"/>
    <property type="evidence" value="ECO:0007669"/>
    <property type="project" value="UniProtKB-KW"/>
</dbReference>
<keyword evidence="1" id="KW-0479">Metal-binding</keyword>
<dbReference type="SMART" id="SM00184">
    <property type="entry name" value="RING"/>
    <property type="match status" value="1"/>
</dbReference>
<dbReference type="EMBL" id="ML976658">
    <property type="protein sequence ID" value="KAF1979101.1"/>
    <property type="molecule type" value="Genomic_DNA"/>
</dbReference>
<dbReference type="OrthoDB" id="3801414at2759"/>
<dbReference type="PROSITE" id="PS50089">
    <property type="entry name" value="ZF_RING_2"/>
    <property type="match status" value="1"/>
</dbReference>
<evidence type="ECO:0000259" key="3">
    <source>
        <dbReference type="PROSITE" id="PS50089"/>
    </source>
</evidence>
<dbReference type="Pfam" id="PF13639">
    <property type="entry name" value="zf-RING_2"/>
    <property type="match status" value="1"/>
</dbReference>
<evidence type="ECO:0000256" key="1">
    <source>
        <dbReference type="PROSITE-ProRule" id="PRU00175"/>
    </source>
</evidence>
<evidence type="ECO:0000313" key="4">
    <source>
        <dbReference type="EMBL" id="KAF1979101.1"/>
    </source>
</evidence>
<evidence type="ECO:0000256" key="2">
    <source>
        <dbReference type="SAM" id="MobiDB-lite"/>
    </source>
</evidence>
<evidence type="ECO:0000313" key="5">
    <source>
        <dbReference type="Proteomes" id="UP000800036"/>
    </source>
</evidence>
<feature type="region of interest" description="Disordered" evidence="2">
    <location>
        <begin position="271"/>
        <end position="295"/>
    </location>
</feature>
<keyword evidence="1" id="KW-0863">Zinc-finger</keyword>
<name>A0A6A5VP93_9PLEO</name>
<keyword evidence="5" id="KW-1185">Reference proteome</keyword>